<sequence>MNAHGRDWTLEDTHALVSLAKEGMPVSVISLKLKRSPADVLTKLNELGLAPPIEA</sequence>
<protein>
    <recommendedName>
        <fullName evidence="3">Helix-turn-helix domain-containing protein</fullName>
    </recommendedName>
</protein>
<evidence type="ECO:0000313" key="1">
    <source>
        <dbReference type="EMBL" id="MBZ6077267.1"/>
    </source>
</evidence>
<gene>
    <name evidence="1" type="ORF">K9B37_13370</name>
</gene>
<comment type="caution">
    <text evidence="1">The sequence shown here is derived from an EMBL/GenBank/DDBJ whole genome shotgun (WGS) entry which is preliminary data.</text>
</comment>
<accession>A0ABS7VNZ6</accession>
<organism evidence="1 2">
    <name type="scientific">Microvirga puerhi</name>
    <dbReference type="NCBI Taxonomy" id="2876078"/>
    <lineage>
        <taxon>Bacteria</taxon>
        <taxon>Pseudomonadati</taxon>
        <taxon>Pseudomonadota</taxon>
        <taxon>Alphaproteobacteria</taxon>
        <taxon>Hyphomicrobiales</taxon>
        <taxon>Methylobacteriaceae</taxon>
        <taxon>Microvirga</taxon>
    </lineage>
</organism>
<name>A0ABS7VNZ6_9HYPH</name>
<dbReference type="EMBL" id="JAIRBM010000009">
    <property type="protein sequence ID" value="MBZ6077267.1"/>
    <property type="molecule type" value="Genomic_DNA"/>
</dbReference>
<dbReference type="Proteomes" id="UP000704176">
    <property type="component" value="Unassembled WGS sequence"/>
</dbReference>
<evidence type="ECO:0000313" key="2">
    <source>
        <dbReference type="Proteomes" id="UP000704176"/>
    </source>
</evidence>
<keyword evidence="2" id="KW-1185">Reference proteome</keyword>
<reference evidence="1 2" key="1">
    <citation type="submission" date="2021-09" db="EMBL/GenBank/DDBJ databases">
        <title>The complete genome sequence of a new microorganism.</title>
        <authorList>
            <person name="Zi Z."/>
        </authorList>
    </citation>
    <scope>NUCLEOTIDE SEQUENCE [LARGE SCALE GENOMIC DNA]</scope>
    <source>
        <strain evidence="1 2">WGZ8</strain>
    </source>
</reference>
<proteinExistence type="predicted"/>
<dbReference type="RefSeq" id="WP_224313592.1">
    <property type="nucleotide sequence ID" value="NZ_JAIRBM010000009.1"/>
</dbReference>
<evidence type="ECO:0008006" key="3">
    <source>
        <dbReference type="Google" id="ProtNLM"/>
    </source>
</evidence>